<dbReference type="PANTHER" id="PTHR10151:SF120">
    <property type="entry name" value="BIS(5'-ADENOSYL)-TRIPHOSPHATASE"/>
    <property type="match status" value="1"/>
</dbReference>
<evidence type="ECO:0000313" key="4">
    <source>
        <dbReference type="Proteomes" id="UP000214606"/>
    </source>
</evidence>
<dbReference type="KEGG" id="apak:AP3564_19465"/>
<sequence>MAKKNVILLIIDTLMLPFLKKAVDNKMAPAFAFFMKHGTASEIISPFPTMSVNVESSLLTGHYSDVHHVPGLVWFHDEEKRLINYGTNASELLQLGLATSLKDPLYNINHEHLNKKAATIFEELSKKGKNSASINGLLYRGSQEKVMQLPFLLSLLPTFHRSLTVKGPDLLTYGSFIKQNPFAKYGHFWQRFGFNNRFSAQELIYLIKNHSLPPFTMVYFPDMDQIIHKKGVEDLSGIVKTDRELQKVLDSFHSWEEALENNVWIIMGDNGQAVVRPRNQNPLIHLEKLLSPYRITKLSKGVRKDDDIVLAVNQRMAFVYLLQPNHSLEEIANILKTDARIDVIAWREEEEKIKVVSGRREGMLMFKKGGQWEDPYGSMWTLNGDIEVLDIFTEGSRIKYGEYPDALARLHAAALSHKGQFLMISAYPGFEFKYGSSPVHVGGASHGGLHQHDSLAAIIVSGTERLPKYNRMIDVKDWILSMLDS</sequence>
<evidence type="ECO:0000313" key="1">
    <source>
        <dbReference type="EMBL" id="ASS92154.1"/>
    </source>
</evidence>
<accession>A0A165YIW8</accession>
<dbReference type="AlphaFoldDB" id="A0A165YIW8"/>
<dbReference type="OrthoDB" id="2381338at2"/>
<reference evidence="2 3" key="1">
    <citation type="submission" date="2016-04" db="EMBL/GenBank/DDBJ databases">
        <title>Draft genome sequence of Aeribacillus pallidus 8m3 from petroleum reservoir.</title>
        <authorList>
            <person name="Poltaraus A.B."/>
            <person name="Nazina T.N."/>
            <person name="Tourova T.P."/>
            <person name="Malakho S.M."/>
            <person name="Korshunova A.V."/>
            <person name="Sokolova D.S."/>
        </authorList>
    </citation>
    <scope>NUCLEOTIDE SEQUENCE [LARGE SCALE GENOMIC DNA]</scope>
    <source>
        <strain evidence="2 3">8m3</strain>
    </source>
</reference>
<dbReference type="InterPro" id="IPR017850">
    <property type="entry name" value="Alkaline_phosphatase_core_sf"/>
</dbReference>
<dbReference type="GO" id="GO:0016787">
    <property type="term" value="F:hydrolase activity"/>
    <property type="evidence" value="ECO:0007669"/>
    <property type="project" value="UniProtKB-ARBA"/>
</dbReference>
<reference evidence="1 4" key="2">
    <citation type="submission" date="2016-10" db="EMBL/GenBank/DDBJ databases">
        <title>The whole genome sequencing and assembly of Aeribacillus pallidus KCTC3564 strain.</title>
        <authorList>
            <person name="Lee Y.-J."/>
            <person name="Park M.-K."/>
            <person name="Yi H."/>
            <person name="Bahn Y.-S."/>
            <person name="Kim J.F."/>
            <person name="Lee D.-W."/>
        </authorList>
    </citation>
    <scope>NUCLEOTIDE SEQUENCE [LARGE SCALE GENOMIC DNA]</scope>
    <source>
        <strain evidence="1 4">KCTC3564</strain>
    </source>
</reference>
<evidence type="ECO:0000313" key="2">
    <source>
        <dbReference type="EMBL" id="KZN97128.1"/>
    </source>
</evidence>
<proteinExistence type="predicted"/>
<dbReference type="RefSeq" id="WP_063387383.1">
    <property type="nucleotide sequence ID" value="NZ_CP017703.1"/>
</dbReference>
<gene>
    <name evidence="1" type="ORF">AP3564_19465</name>
    <name evidence="2" type="ORF">AZI98_06105</name>
</gene>
<dbReference type="EMBL" id="CP017703">
    <property type="protein sequence ID" value="ASS92154.1"/>
    <property type="molecule type" value="Genomic_DNA"/>
</dbReference>
<dbReference type="Gene3D" id="3.40.720.10">
    <property type="entry name" value="Alkaline Phosphatase, subunit A"/>
    <property type="match status" value="1"/>
</dbReference>
<dbReference type="InterPro" id="IPR002591">
    <property type="entry name" value="Phosphodiest/P_Trfase"/>
</dbReference>
<organism evidence="2 3">
    <name type="scientific">Aeribacillus pallidus</name>
    <dbReference type="NCBI Taxonomy" id="33936"/>
    <lineage>
        <taxon>Bacteria</taxon>
        <taxon>Bacillati</taxon>
        <taxon>Bacillota</taxon>
        <taxon>Bacilli</taxon>
        <taxon>Bacillales</taxon>
        <taxon>Bacillaceae</taxon>
        <taxon>Aeribacillus</taxon>
    </lineage>
</organism>
<dbReference type="EMBL" id="LWBR01000013">
    <property type="protein sequence ID" value="KZN97128.1"/>
    <property type="molecule type" value="Genomic_DNA"/>
</dbReference>
<dbReference type="Proteomes" id="UP000214606">
    <property type="component" value="Chromosome"/>
</dbReference>
<dbReference type="Pfam" id="PF01663">
    <property type="entry name" value="Phosphodiest"/>
    <property type="match status" value="1"/>
</dbReference>
<dbReference type="PANTHER" id="PTHR10151">
    <property type="entry name" value="ECTONUCLEOTIDE PYROPHOSPHATASE/PHOSPHODIESTERASE"/>
    <property type="match status" value="1"/>
</dbReference>
<name>A0A165YIW8_9BACI</name>
<keyword evidence="3" id="KW-1185">Reference proteome</keyword>
<dbReference type="SUPFAM" id="SSF53649">
    <property type="entry name" value="Alkaline phosphatase-like"/>
    <property type="match status" value="1"/>
</dbReference>
<dbReference type="STRING" id="33936.AZI98_06105"/>
<protein>
    <submittedName>
        <fullName evidence="2">Phosphodiesterase</fullName>
    </submittedName>
</protein>
<dbReference type="Proteomes" id="UP000076476">
    <property type="component" value="Unassembled WGS sequence"/>
</dbReference>
<evidence type="ECO:0000313" key="3">
    <source>
        <dbReference type="Proteomes" id="UP000076476"/>
    </source>
</evidence>